<gene>
    <name evidence="2" type="ORF">DQ392_30390</name>
</gene>
<feature type="signal peptide" evidence="1">
    <location>
        <begin position="1"/>
        <end position="27"/>
    </location>
</feature>
<organism evidence="2 3">
    <name type="scientific">Streptomyces reniochalinae</name>
    <dbReference type="NCBI Taxonomy" id="2250578"/>
    <lineage>
        <taxon>Bacteria</taxon>
        <taxon>Bacillati</taxon>
        <taxon>Actinomycetota</taxon>
        <taxon>Actinomycetes</taxon>
        <taxon>Kitasatosporales</taxon>
        <taxon>Streptomycetaceae</taxon>
        <taxon>Streptomyces</taxon>
    </lineage>
</organism>
<dbReference type="OrthoDB" id="9883401at2"/>
<name>A0A367E7Z4_9ACTN</name>
<comment type="caution">
    <text evidence="2">The sequence shown here is derived from an EMBL/GenBank/DDBJ whole genome shotgun (WGS) entry which is preliminary data.</text>
</comment>
<evidence type="ECO:0000256" key="1">
    <source>
        <dbReference type="SAM" id="SignalP"/>
    </source>
</evidence>
<dbReference type="Proteomes" id="UP000253507">
    <property type="component" value="Unassembled WGS sequence"/>
</dbReference>
<feature type="chain" id="PRO_5016818646" evidence="1">
    <location>
        <begin position="28"/>
        <end position="69"/>
    </location>
</feature>
<accession>A0A367E7Z4</accession>
<dbReference type="RefSeq" id="WP_114018979.1">
    <property type="nucleotide sequence ID" value="NZ_QOIM01000046.1"/>
</dbReference>
<reference evidence="2 3" key="1">
    <citation type="submission" date="2018-06" db="EMBL/GenBank/DDBJ databases">
        <title>Streptomyces reniochalinae sp. nov. and Streptomyces diacarnus sp. nov. from marine sponges.</title>
        <authorList>
            <person name="Li L."/>
        </authorList>
    </citation>
    <scope>NUCLEOTIDE SEQUENCE [LARGE SCALE GENOMIC DNA]</scope>
    <source>
        <strain evidence="2 3">LHW50302</strain>
    </source>
</reference>
<protein>
    <submittedName>
        <fullName evidence="2">Chaplin</fullName>
    </submittedName>
</protein>
<keyword evidence="1" id="KW-0732">Signal</keyword>
<proteinExistence type="predicted"/>
<evidence type="ECO:0000313" key="3">
    <source>
        <dbReference type="Proteomes" id="UP000253507"/>
    </source>
</evidence>
<evidence type="ECO:0000313" key="2">
    <source>
        <dbReference type="EMBL" id="RCG13889.1"/>
    </source>
</evidence>
<keyword evidence="3" id="KW-1185">Reference proteome</keyword>
<dbReference type="EMBL" id="QOIM01000046">
    <property type="protein sequence ID" value="RCG13889.1"/>
    <property type="molecule type" value="Genomic_DNA"/>
</dbReference>
<dbReference type="AlphaFoldDB" id="A0A367E7Z4"/>
<sequence>MRIRTAIAASLLSAVAVLGGTAGTAAAAGSDPHPGQYNDPDVLDLGLNVCGNPIVALLSPASQNACKAN</sequence>